<evidence type="ECO:0000313" key="3">
    <source>
        <dbReference type="Proteomes" id="UP000463939"/>
    </source>
</evidence>
<dbReference type="NCBIfam" id="TIGR03352">
    <property type="entry name" value="VI_chp_3"/>
    <property type="match status" value="1"/>
</dbReference>
<keyword evidence="2" id="KW-0449">Lipoprotein</keyword>
<proteinExistence type="predicted"/>
<evidence type="ECO:0000313" key="2">
    <source>
        <dbReference type="EMBL" id="BBP01651.1"/>
    </source>
</evidence>
<dbReference type="Gene3D" id="2.60.40.4150">
    <property type="entry name" value="Type VI secretion system, lipoprotein SciN"/>
    <property type="match status" value="1"/>
</dbReference>
<dbReference type="AlphaFoldDB" id="A0A809RRZ9"/>
<dbReference type="Proteomes" id="UP000463939">
    <property type="component" value="Chromosome"/>
</dbReference>
<protein>
    <submittedName>
        <fullName evidence="2">Type VI secretion system-associated lipoprotein</fullName>
    </submittedName>
</protein>
<dbReference type="InterPro" id="IPR038706">
    <property type="entry name" value="Type_VI_SciN-like_sf"/>
</dbReference>
<sequence length="204" mass="21748">MAFTNKIISIRAALSLILITTLSGCAAAGAVSAVAQIASLAMNSTGLNKPIDPNATNNIPLKILASNALNSDNQKHPFSVVVRIYQLKQSSAFQQAFYDVFLDPQKEKDALAGDVIAVKEITLIPGQTYINTEKISVTADYVGVVALYQAPASGRWKLTFPTKDIKDKGLVLGLNDCSITVTAGNSLEYTDNKQSLIKTPAQCS</sequence>
<dbReference type="RefSeq" id="WP_162085394.1">
    <property type="nucleotide sequence ID" value="NZ_AP021881.1"/>
</dbReference>
<gene>
    <name evidence="2" type="ORF">SFSGTM_23590</name>
</gene>
<dbReference type="PROSITE" id="PS51257">
    <property type="entry name" value="PROKAR_LIPOPROTEIN"/>
    <property type="match status" value="1"/>
</dbReference>
<accession>A0A809RRZ9</accession>
<dbReference type="PANTHER" id="PTHR37625">
    <property type="entry name" value="OUTER MEMBRANE LIPOPROTEIN-RELATED"/>
    <property type="match status" value="1"/>
</dbReference>
<keyword evidence="1" id="KW-0732">Signal</keyword>
<evidence type="ECO:0000256" key="1">
    <source>
        <dbReference type="SAM" id="SignalP"/>
    </source>
</evidence>
<keyword evidence="3" id="KW-1185">Reference proteome</keyword>
<dbReference type="KEGG" id="sniv:SFSGTM_23590"/>
<feature type="signal peptide" evidence="1">
    <location>
        <begin position="1"/>
        <end position="26"/>
    </location>
</feature>
<dbReference type="EMBL" id="AP021881">
    <property type="protein sequence ID" value="BBP01651.1"/>
    <property type="molecule type" value="Genomic_DNA"/>
</dbReference>
<dbReference type="Pfam" id="PF12790">
    <property type="entry name" value="T6SS-SciN"/>
    <property type="match status" value="1"/>
</dbReference>
<feature type="chain" id="PRO_5033018993" evidence="1">
    <location>
        <begin position="27"/>
        <end position="204"/>
    </location>
</feature>
<dbReference type="InterPro" id="IPR017734">
    <property type="entry name" value="T6SS_SciN"/>
</dbReference>
<name>A0A809RRZ9_9PROT</name>
<dbReference type="PANTHER" id="PTHR37625:SF4">
    <property type="entry name" value="OUTER MEMBRANE LIPOPROTEIN"/>
    <property type="match status" value="1"/>
</dbReference>
<reference evidence="3" key="1">
    <citation type="submission" date="2019-11" db="EMBL/GenBank/DDBJ databases">
        <title>Isolation and characterization of a novel species in the genus Sulfuriferula.</title>
        <authorList>
            <person name="Mochizuki J."/>
            <person name="Kojima H."/>
            <person name="Fukui M."/>
        </authorList>
    </citation>
    <scope>NUCLEOTIDE SEQUENCE [LARGE SCALE GENOMIC DNA]</scope>
    <source>
        <strain evidence="3">SGTM</strain>
    </source>
</reference>
<organism evidence="2 3">
    <name type="scientific">Sulfuriferula nivalis</name>
    <dbReference type="NCBI Taxonomy" id="2675298"/>
    <lineage>
        <taxon>Bacteria</taxon>
        <taxon>Pseudomonadati</taxon>
        <taxon>Pseudomonadota</taxon>
        <taxon>Betaproteobacteria</taxon>
        <taxon>Nitrosomonadales</taxon>
        <taxon>Sulfuricellaceae</taxon>
        <taxon>Sulfuriferula</taxon>
    </lineage>
</organism>